<evidence type="ECO:0000259" key="4">
    <source>
        <dbReference type="PROSITE" id="PS50217"/>
    </source>
</evidence>
<dbReference type="InterPro" id="IPR051251">
    <property type="entry name" value="STK_FNIP-Repeat"/>
</dbReference>
<evidence type="ECO:0000256" key="1">
    <source>
        <dbReference type="ARBA" id="ARBA00025754"/>
    </source>
</evidence>
<dbReference type="PROSITE" id="PS50217">
    <property type="entry name" value="BZIP"/>
    <property type="match status" value="1"/>
</dbReference>
<dbReference type="PANTHER" id="PTHR32134">
    <property type="entry name" value="FNIP REPEAT-CONTAINING PROTEIN"/>
    <property type="match status" value="1"/>
</dbReference>
<reference evidence="6" key="1">
    <citation type="journal article" date="2011" name="Genome Res.">
        <title>Phylogeny-wide analysis of social amoeba genomes highlights ancient origins for complex intercellular communication.</title>
        <authorList>
            <person name="Heidel A.J."/>
            <person name="Lawal H.M."/>
            <person name="Felder M."/>
            <person name="Schilde C."/>
            <person name="Helps N.R."/>
            <person name="Tunggal B."/>
            <person name="Rivero F."/>
            <person name="John U."/>
            <person name="Schleicher M."/>
            <person name="Eichinger L."/>
            <person name="Platzer M."/>
            <person name="Noegel A.A."/>
            <person name="Schaap P."/>
            <person name="Gloeckner G."/>
        </authorList>
    </citation>
    <scope>NUCLEOTIDE SEQUENCE [LARGE SCALE GENOMIC DNA]</scope>
    <source>
        <strain evidence="6">SH3</strain>
    </source>
</reference>
<evidence type="ECO:0000313" key="6">
    <source>
        <dbReference type="Proteomes" id="UP000007797"/>
    </source>
</evidence>
<keyword evidence="6" id="KW-1185">Reference proteome</keyword>
<dbReference type="CDD" id="cd14686">
    <property type="entry name" value="bZIP"/>
    <property type="match status" value="1"/>
</dbReference>
<dbReference type="KEGG" id="dfa:DFA_04661"/>
<feature type="compositionally biased region" description="Acidic residues" evidence="2">
    <location>
        <begin position="95"/>
        <end position="104"/>
    </location>
</feature>
<dbReference type="Gene3D" id="1.10.510.10">
    <property type="entry name" value="Transferase(Phosphotransferase) domain 1"/>
    <property type="match status" value="1"/>
</dbReference>
<dbReference type="GeneID" id="14874809"/>
<dbReference type="PROSITE" id="PS50011">
    <property type="entry name" value="PROTEIN_KINASE_DOM"/>
    <property type="match status" value="1"/>
</dbReference>
<evidence type="ECO:0000259" key="3">
    <source>
        <dbReference type="PROSITE" id="PS50011"/>
    </source>
</evidence>
<feature type="region of interest" description="Disordered" evidence="2">
    <location>
        <begin position="76"/>
        <end position="104"/>
    </location>
</feature>
<name>F4PQ69_CACFS</name>
<dbReference type="OrthoDB" id="5337378at2759"/>
<dbReference type="Pfam" id="PF05725">
    <property type="entry name" value="FNIP"/>
    <property type="match status" value="9"/>
</dbReference>
<dbReference type="Proteomes" id="UP000007797">
    <property type="component" value="Unassembled WGS sequence"/>
</dbReference>
<dbReference type="InterPro" id="IPR032675">
    <property type="entry name" value="LRR_dom_sf"/>
</dbReference>
<feature type="compositionally biased region" description="Acidic residues" evidence="2">
    <location>
        <begin position="1"/>
        <end position="13"/>
    </location>
</feature>
<dbReference type="PANTHER" id="PTHR32134:SF169">
    <property type="entry name" value="FNIP REPEAT-CONTAINING PROTEIN-RELATED"/>
    <property type="match status" value="1"/>
</dbReference>
<accession>F4PQ69</accession>
<dbReference type="InterPro" id="IPR000719">
    <property type="entry name" value="Prot_kinase_dom"/>
</dbReference>
<dbReference type="SMART" id="SM00220">
    <property type="entry name" value="S_TKc"/>
    <property type="match status" value="1"/>
</dbReference>
<feature type="domain" description="BZIP" evidence="4">
    <location>
        <begin position="16"/>
        <end position="61"/>
    </location>
</feature>
<dbReference type="Pfam" id="PF00069">
    <property type="entry name" value="Pkinase"/>
    <property type="match status" value="1"/>
</dbReference>
<feature type="compositionally biased region" description="Polar residues" evidence="2">
    <location>
        <begin position="306"/>
        <end position="316"/>
    </location>
</feature>
<dbReference type="GO" id="GO:0005524">
    <property type="term" value="F:ATP binding"/>
    <property type="evidence" value="ECO:0007669"/>
    <property type="project" value="InterPro"/>
</dbReference>
<dbReference type="RefSeq" id="XP_004360383.1">
    <property type="nucleotide sequence ID" value="XM_004360326.1"/>
</dbReference>
<dbReference type="GO" id="GO:0004672">
    <property type="term" value="F:protein kinase activity"/>
    <property type="evidence" value="ECO:0007669"/>
    <property type="project" value="InterPro"/>
</dbReference>
<dbReference type="InterPro" id="IPR004827">
    <property type="entry name" value="bZIP"/>
</dbReference>
<feature type="region of interest" description="Disordered" evidence="2">
    <location>
        <begin position="1"/>
        <end position="38"/>
    </location>
</feature>
<gene>
    <name evidence="5" type="primary">cigB</name>
    <name evidence="5" type="ORF">DFA_04661</name>
</gene>
<dbReference type="PROSITE" id="PS00108">
    <property type="entry name" value="PROTEIN_KINASE_ST"/>
    <property type="match status" value="1"/>
</dbReference>
<dbReference type="SUPFAM" id="SSF52058">
    <property type="entry name" value="L domain-like"/>
    <property type="match status" value="1"/>
</dbReference>
<dbReference type="SUPFAM" id="SSF56112">
    <property type="entry name" value="Protein kinase-like (PK-like)"/>
    <property type="match status" value="1"/>
</dbReference>
<feature type="region of interest" description="Disordered" evidence="2">
    <location>
        <begin position="298"/>
        <end position="322"/>
    </location>
</feature>
<evidence type="ECO:0000256" key="2">
    <source>
        <dbReference type="SAM" id="MobiDB-lite"/>
    </source>
</evidence>
<feature type="domain" description="Protein kinase" evidence="3">
    <location>
        <begin position="975"/>
        <end position="1258"/>
    </location>
</feature>
<dbReference type="Gene3D" id="1.20.5.170">
    <property type="match status" value="1"/>
</dbReference>
<dbReference type="InterPro" id="IPR008615">
    <property type="entry name" value="FNIP"/>
</dbReference>
<dbReference type="GO" id="GO:0003700">
    <property type="term" value="F:DNA-binding transcription factor activity"/>
    <property type="evidence" value="ECO:0007669"/>
    <property type="project" value="InterPro"/>
</dbReference>
<organism evidence="5 6">
    <name type="scientific">Cavenderia fasciculata</name>
    <name type="common">Slime mold</name>
    <name type="synonym">Dictyostelium fasciculatum</name>
    <dbReference type="NCBI Taxonomy" id="261658"/>
    <lineage>
        <taxon>Eukaryota</taxon>
        <taxon>Amoebozoa</taxon>
        <taxon>Evosea</taxon>
        <taxon>Eumycetozoa</taxon>
        <taxon>Dictyostelia</taxon>
        <taxon>Acytosteliales</taxon>
        <taxon>Cavenderiaceae</taxon>
        <taxon>Cavenderia</taxon>
    </lineage>
</organism>
<sequence>MNSYYYDDDGPDDGSDKQKSRRRASQNQASRNYRQRKKAYVHEIEDKLENMRLEMERLKRETRESKMIANKLLKENAMLKNGKQPTQSDIPGCTGEEEEQEDQFDQVLNPPIPAEELDLSILVERLEFNTKSQPPDQSDPLQFNSITNTLKLFYQALKSRHEIYTDQMKQIINPCTQAKLALFEGDNPQPVVCNVVQQQQQQQPPTPTTAFGDLGTPSSDIVPSSPTGWTSTVNEKYSRWWSSFIEEATINEHQILMIKELRQDCSTRHQSLIKERQQLKRDVRDFYHAKIFNFAKRNRGGDDLNHTPSTPGSQIGSVPGSDDSMMVDMNKTSYIAALGALLDGIKENLENEKQLLLEVYQKFSTILSPYQEAMLIVKVYNNISQGDDYNQPSNLQMLHCIWDAINISEQEVVQSTPLQSASNNRYNQPIAKGVLPNSLTSIRFGDRYNQRITKGVLPNSLTSLQFRNHDNQPKGVLPDSLTSLKFGDKYNRSIAKGVLPNSLTSIQFRKYYNQPIAKGVLPNSLTSIQFGVHYNKLITKGVLPDSLTSIQFGDQFDQPIAKGVLPNSLKSIQFGDQYNQKIEGVLPNSLTSIQFGDQYSQPITKGVLPDSLTSIQLGYYNQPITIGVLPHSLTTIQFGYYYNQPIAIGVLPNSLTSIQFGDQYNQPIEKGVLPNSLTSIRFGYRYNQPITEGVLPNSLTSMQFGYYYNQPIAKGLLPNSLTSIQFGDQYNQPITKGVLPNGLTTIQFGDQYNQPITEGVLPDGLVLLRFGQEYTQFTSLNIVQLETLEFGNKYNHDIDASLLPSLKSLKLGQSFRATLKGVSPLLQSLNLSSEPAIFFSGIPKHISGQALDILENKRMTVPLSFSLLKETGSSSFSIQNATEYDLTILLIGPEEKLSHIFLARGESGSIQSLDKLAKVFLKVMVLYSSFQFVNEFKCENRNKVTIRSQMYADYVPLQNGPKSTLKHYSTELLEFKQKKYIILYKFGHTSNQVYLVLNNSQISVCKIVKYGNSQHQQMLLQKEVDIMKLFINYDNFVQYIDHFDDDDNKQFYIVTKYCTCGDLEQIIKIAVQDKKSIEESTIWSYISQVFKMLEQLESKNILHLDIKPLNLFIGENGQLVLGDFGASKYISETQKIFRDANQIYKLKDEKENSIEANSFRSSVHGTEGYLSPEATLRQYGKLSDIYSLGSTIHKLLCCHPDDNKNRKLFLENKQIIISSERYSSKLIGFVKKLLEPKQEDRVSLEKTLEGMNSNDTLLVYELSSPIKEPIPNNITELVLMDYNHPIEKINLPSGLLKLKLLGSFNQPIKKEPSLPMLWMLVLGQSFNSPIEQDALPTSLEIFVCSNKKLNIDLNPIITTLPKLKHLTYYRNLIDPPPPTSLISLTTTNRYNIDRKNVETYINCDGCAYTSMTKFIPEYLCINDITLVIGNKQYGLGYIQMHNEQLKWISPTKQTQFTIFLGTIRVVSFRSESHIYCQIDKKHFKHDNQYQLNEDCGVDCDPEINNLFHHKFENENIHGVFNDHMYLNIRFIQNRHSTNIAPNKWIEGEQYLSSPSSILFVNQTDKDLIVCVQDDPTDYTKEVYHELGMENDGARNHCHVSYRSLELNGKETLYFNVINSTIWYSVFILKYNIKQEQSYYCIYKGQTKLDKYDRLTDITFYQNKTISHNNFGINNQIESIYVTHVDPSKTINSKSHFMYLLETNQIINKE</sequence>
<protein>
    <submittedName>
        <fullName evidence="5">FNIP repeat-containing protein</fullName>
    </submittedName>
</protein>
<dbReference type="InterPro" id="IPR008271">
    <property type="entry name" value="Ser/Thr_kinase_AS"/>
</dbReference>
<dbReference type="Gene3D" id="3.80.10.10">
    <property type="entry name" value="Ribonuclease Inhibitor"/>
    <property type="match status" value="2"/>
</dbReference>
<comment type="similarity">
    <text evidence="1">Belongs to the protein kinase superfamily. STE Ser/Thr protein kinase family.</text>
</comment>
<dbReference type="EMBL" id="GL883009">
    <property type="protein sequence ID" value="EGG22532.1"/>
    <property type="molecule type" value="Genomic_DNA"/>
</dbReference>
<dbReference type="InterPro" id="IPR011009">
    <property type="entry name" value="Kinase-like_dom_sf"/>
</dbReference>
<evidence type="ECO:0000313" key="5">
    <source>
        <dbReference type="EMBL" id="EGG22532.1"/>
    </source>
</evidence>
<proteinExistence type="inferred from homology"/>